<name>A0ACD3BGS7_9AGAR</name>
<dbReference type="EMBL" id="ML208259">
    <property type="protein sequence ID" value="TFK77410.1"/>
    <property type="molecule type" value="Genomic_DNA"/>
</dbReference>
<proteinExistence type="predicted"/>
<organism evidence="1 2">
    <name type="scientific">Pluteus cervinus</name>
    <dbReference type="NCBI Taxonomy" id="181527"/>
    <lineage>
        <taxon>Eukaryota</taxon>
        <taxon>Fungi</taxon>
        <taxon>Dikarya</taxon>
        <taxon>Basidiomycota</taxon>
        <taxon>Agaricomycotina</taxon>
        <taxon>Agaricomycetes</taxon>
        <taxon>Agaricomycetidae</taxon>
        <taxon>Agaricales</taxon>
        <taxon>Pluteineae</taxon>
        <taxon>Pluteaceae</taxon>
        <taxon>Pluteus</taxon>
    </lineage>
</organism>
<keyword evidence="2" id="KW-1185">Reference proteome</keyword>
<accession>A0ACD3BGS7</accession>
<evidence type="ECO:0000313" key="2">
    <source>
        <dbReference type="Proteomes" id="UP000308600"/>
    </source>
</evidence>
<gene>
    <name evidence="1" type="ORF">BDN72DRAFT_830571</name>
</gene>
<dbReference type="Proteomes" id="UP000308600">
    <property type="component" value="Unassembled WGS sequence"/>
</dbReference>
<sequence length="149" mass="16968">MPPVSKHSSLFLHILPETFFVLQFHPEQELPPCILKDMTFDSGRFFSITRTQNEVSLVGESRKGMPDKYKEYSTWICIKIAGPMDHNMVGAIADLATPLKAAKVPVFITSTWNTDYVLVPKDMLLEAVNALERDGWIFASTRQHRMARL</sequence>
<reference evidence="1 2" key="1">
    <citation type="journal article" date="2019" name="Nat. Ecol. Evol.">
        <title>Megaphylogeny resolves global patterns of mushroom evolution.</title>
        <authorList>
            <person name="Varga T."/>
            <person name="Krizsan K."/>
            <person name="Foldi C."/>
            <person name="Dima B."/>
            <person name="Sanchez-Garcia M."/>
            <person name="Sanchez-Ramirez S."/>
            <person name="Szollosi G.J."/>
            <person name="Szarkandi J.G."/>
            <person name="Papp V."/>
            <person name="Albert L."/>
            <person name="Andreopoulos W."/>
            <person name="Angelini C."/>
            <person name="Antonin V."/>
            <person name="Barry K.W."/>
            <person name="Bougher N.L."/>
            <person name="Buchanan P."/>
            <person name="Buyck B."/>
            <person name="Bense V."/>
            <person name="Catcheside P."/>
            <person name="Chovatia M."/>
            <person name="Cooper J."/>
            <person name="Damon W."/>
            <person name="Desjardin D."/>
            <person name="Finy P."/>
            <person name="Geml J."/>
            <person name="Haridas S."/>
            <person name="Hughes K."/>
            <person name="Justo A."/>
            <person name="Karasinski D."/>
            <person name="Kautmanova I."/>
            <person name="Kiss B."/>
            <person name="Kocsube S."/>
            <person name="Kotiranta H."/>
            <person name="LaButti K.M."/>
            <person name="Lechner B.E."/>
            <person name="Liimatainen K."/>
            <person name="Lipzen A."/>
            <person name="Lukacs Z."/>
            <person name="Mihaltcheva S."/>
            <person name="Morgado L.N."/>
            <person name="Niskanen T."/>
            <person name="Noordeloos M.E."/>
            <person name="Ohm R.A."/>
            <person name="Ortiz-Santana B."/>
            <person name="Ovrebo C."/>
            <person name="Racz N."/>
            <person name="Riley R."/>
            <person name="Savchenko A."/>
            <person name="Shiryaev A."/>
            <person name="Soop K."/>
            <person name="Spirin V."/>
            <person name="Szebenyi C."/>
            <person name="Tomsovsky M."/>
            <person name="Tulloss R.E."/>
            <person name="Uehling J."/>
            <person name="Grigoriev I.V."/>
            <person name="Vagvolgyi C."/>
            <person name="Papp T."/>
            <person name="Martin F.M."/>
            <person name="Miettinen O."/>
            <person name="Hibbett D.S."/>
            <person name="Nagy L.G."/>
        </authorList>
    </citation>
    <scope>NUCLEOTIDE SEQUENCE [LARGE SCALE GENOMIC DNA]</scope>
    <source>
        <strain evidence="1 2">NL-1719</strain>
    </source>
</reference>
<evidence type="ECO:0000313" key="1">
    <source>
        <dbReference type="EMBL" id="TFK77410.1"/>
    </source>
</evidence>
<protein>
    <submittedName>
        <fullName evidence="1">Uncharacterized protein</fullName>
    </submittedName>
</protein>